<sequence length="268" mass="28562">MTDFVTPREMAEMIPSGCKLGLAPDDYAAAPGLVRMLIDRGIRDLHVVCAPIGGMQVDMLIGAGAVATLETSAVSLGEAGGAPCFSRAVRDGSIRLRDATCPAVFAGLTAAEKGVPFMPIRGIIGSDVLEKRDDWKVTSNPFDDAEKIVVVSAIQPDIALFHAPEADRFGNVRLGRRRETMLLAHASKKAFVTVERISEVSLLDDEKMAAGVLPAIYVSAVAQLEKGGWPTGLYAEYPRDGQEIEKYARAARSPEGFQAYVRGLGSAA</sequence>
<dbReference type="GO" id="GO:0008410">
    <property type="term" value="F:CoA-transferase activity"/>
    <property type="evidence" value="ECO:0007669"/>
    <property type="project" value="InterPro"/>
</dbReference>
<proteinExistence type="predicted"/>
<gene>
    <name evidence="1" type="ORF">GA0061098_1002188</name>
</gene>
<reference evidence="2" key="1">
    <citation type="submission" date="2016-08" db="EMBL/GenBank/DDBJ databases">
        <authorList>
            <person name="Varghese N."/>
            <person name="Submissions Spin"/>
        </authorList>
    </citation>
    <scope>NUCLEOTIDE SEQUENCE [LARGE SCALE GENOMIC DNA]</scope>
    <source>
        <strain evidence="2">ERR11</strain>
    </source>
</reference>
<dbReference type="SMART" id="SM00882">
    <property type="entry name" value="CoA_trans"/>
    <property type="match status" value="1"/>
</dbReference>
<evidence type="ECO:0000313" key="1">
    <source>
        <dbReference type="EMBL" id="SCB16930.1"/>
    </source>
</evidence>
<dbReference type="Gene3D" id="3.40.1080.10">
    <property type="entry name" value="Glutaconate Coenzyme A-transferase"/>
    <property type="match status" value="1"/>
</dbReference>
<dbReference type="InterPro" id="IPR037171">
    <property type="entry name" value="NagB/RpiA_transferase-like"/>
</dbReference>
<dbReference type="Pfam" id="PF01144">
    <property type="entry name" value="CoA_trans"/>
    <property type="match status" value="1"/>
</dbReference>
<dbReference type="EMBL" id="FMAI01000002">
    <property type="protein sequence ID" value="SCB16930.1"/>
    <property type="molecule type" value="Genomic_DNA"/>
</dbReference>
<keyword evidence="2" id="KW-1185">Reference proteome</keyword>
<dbReference type="AlphaFoldDB" id="A0A1C3UN48"/>
<keyword evidence="1" id="KW-0808">Transferase</keyword>
<dbReference type="RefSeq" id="WP_177236926.1">
    <property type="nucleotide sequence ID" value="NZ_FMAI01000002.1"/>
</dbReference>
<organism evidence="1 2">
    <name type="scientific">Bradyrhizobium shewense</name>
    <dbReference type="NCBI Taxonomy" id="1761772"/>
    <lineage>
        <taxon>Bacteria</taxon>
        <taxon>Pseudomonadati</taxon>
        <taxon>Pseudomonadota</taxon>
        <taxon>Alphaproteobacteria</taxon>
        <taxon>Hyphomicrobiales</taxon>
        <taxon>Nitrobacteraceae</taxon>
        <taxon>Bradyrhizobium</taxon>
    </lineage>
</organism>
<dbReference type="InterPro" id="IPR004165">
    <property type="entry name" value="CoA_trans_fam_I"/>
</dbReference>
<evidence type="ECO:0000313" key="2">
    <source>
        <dbReference type="Proteomes" id="UP000199184"/>
    </source>
</evidence>
<name>A0A1C3UN48_9BRAD</name>
<dbReference type="Gene3D" id="3.30.30.40">
    <property type="match status" value="1"/>
</dbReference>
<protein>
    <submittedName>
        <fullName evidence="1">Glutaconate CoA-transferase subunit A</fullName>
    </submittedName>
</protein>
<dbReference type="Proteomes" id="UP000199184">
    <property type="component" value="Unassembled WGS sequence"/>
</dbReference>
<dbReference type="SUPFAM" id="SSF100950">
    <property type="entry name" value="NagB/RpiA/CoA transferase-like"/>
    <property type="match status" value="1"/>
</dbReference>
<accession>A0A1C3UN48</accession>